<proteinExistence type="predicted"/>
<dbReference type="RefSeq" id="WP_389358100.1">
    <property type="nucleotide sequence ID" value="NZ_JBIACK010000001.1"/>
</dbReference>
<dbReference type="InterPro" id="IPR012347">
    <property type="entry name" value="Ferritin-like"/>
</dbReference>
<dbReference type="Proteomes" id="UP001601059">
    <property type="component" value="Unassembled WGS sequence"/>
</dbReference>
<organism evidence="1 2">
    <name type="scientific">Cytobacillus spartinae</name>
    <dbReference type="NCBI Taxonomy" id="3299023"/>
    <lineage>
        <taxon>Bacteria</taxon>
        <taxon>Bacillati</taxon>
        <taxon>Bacillota</taxon>
        <taxon>Bacilli</taxon>
        <taxon>Bacillales</taxon>
        <taxon>Bacillaceae</taxon>
        <taxon>Cytobacillus</taxon>
    </lineage>
</organism>
<sequence>METHHIRLTSSEVGGLWANYIADSMFICIYKYYIEKVEDSEIKTVLEHALDLSMQHVQVATKIFKEEGHAIPHGFADQDVNVHAPRLFSDEFFLFFTKQMTKGALVTYGAILPHTFRNDIREHFMSCISSTMELFNETTNLLLSKGIEVRSPYIPYLEEVDMVEKQQFLAGWWGKQRPLTAAEITHLYSNVQTNQLGMLVVTGFGQVSQLEDVRDYMRRGKEISQKQIKIFSDYLMKNDLPAPVPWSTSVEPTTESPFSDKLMTFLVSMMTAAGMGNYGTALSASPRRDIAADYTRLFGEIALYAEDGANLLIKHGWLERPPHGVDRDELMK</sequence>
<gene>
    <name evidence="1" type="ORF">ACFYKX_03530</name>
</gene>
<protein>
    <submittedName>
        <fullName evidence="1">DUF3231 family protein</fullName>
    </submittedName>
</protein>
<dbReference type="Gene3D" id="1.20.1260.10">
    <property type="match status" value="2"/>
</dbReference>
<accession>A0ABW6KAD0</accession>
<dbReference type="EMBL" id="JBIACK010000001">
    <property type="protein sequence ID" value="MFE8699692.1"/>
    <property type="molecule type" value="Genomic_DNA"/>
</dbReference>
<dbReference type="Pfam" id="PF11553">
    <property type="entry name" value="DUF3231"/>
    <property type="match status" value="2"/>
</dbReference>
<reference evidence="1 2" key="1">
    <citation type="submission" date="2024-08" db="EMBL/GenBank/DDBJ databases">
        <title>Two novel Cytobacillus novel species.</title>
        <authorList>
            <person name="Liu G."/>
        </authorList>
    </citation>
    <scope>NUCLEOTIDE SEQUENCE [LARGE SCALE GENOMIC DNA]</scope>
    <source>
        <strain evidence="1 2">FJAT-54145</strain>
    </source>
</reference>
<comment type="caution">
    <text evidence="1">The sequence shown here is derived from an EMBL/GenBank/DDBJ whole genome shotgun (WGS) entry which is preliminary data.</text>
</comment>
<dbReference type="InterPro" id="IPR021617">
    <property type="entry name" value="DUF3231"/>
</dbReference>
<keyword evidence="2" id="KW-1185">Reference proteome</keyword>
<evidence type="ECO:0000313" key="2">
    <source>
        <dbReference type="Proteomes" id="UP001601059"/>
    </source>
</evidence>
<name>A0ABW6KAD0_9BACI</name>
<evidence type="ECO:0000313" key="1">
    <source>
        <dbReference type="EMBL" id="MFE8699692.1"/>
    </source>
</evidence>